<feature type="domain" description="PLD phosphodiesterase" evidence="14">
    <location>
        <begin position="423"/>
        <end position="450"/>
    </location>
</feature>
<dbReference type="EMBL" id="FMKA01000003">
    <property type="protein sequence ID" value="SCP96057.1"/>
    <property type="molecule type" value="Genomic_DNA"/>
</dbReference>
<evidence type="ECO:0000313" key="15">
    <source>
        <dbReference type="EMBL" id="SCP96057.1"/>
    </source>
</evidence>
<comment type="subcellular location">
    <subcellularLocation>
        <location evidence="1">Cell membrane</location>
        <topology evidence="1">Multi-pass membrane protein</topology>
    </subcellularLocation>
</comment>
<keyword evidence="6" id="KW-0677">Repeat</keyword>
<keyword evidence="7 13" id="KW-1133">Transmembrane helix</keyword>
<dbReference type="STRING" id="1619234.SAMN05421730_1003149"/>
<dbReference type="CDD" id="cd09160">
    <property type="entry name" value="PLDc_SMU_988_like_2"/>
    <property type="match status" value="1"/>
</dbReference>
<dbReference type="EC" id="2.7.8.-" evidence="12"/>
<dbReference type="AlphaFoldDB" id="A0A1D3TQX6"/>
<gene>
    <name evidence="15" type="ORF">SAMN05421730_1003149</name>
</gene>
<feature type="transmembrane region" description="Helical" evidence="13">
    <location>
        <begin position="35"/>
        <end position="55"/>
    </location>
</feature>
<dbReference type="InterPro" id="IPR022924">
    <property type="entry name" value="Cardiolipin_synthase"/>
</dbReference>
<evidence type="ECO:0000256" key="9">
    <source>
        <dbReference type="ARBA" id="ARBA00023136"/>
    </source>
</evidence>
<keyword evidence="16" id="KW-1185">Reference proteome</keyword>
<keyword evidence="5 13" id="KW-0812">Transmembrane</keyword>
<dbReference type="SUPFAM" id="SSF56024">
    <property type="entry name" value="Phospholipase D/nuclease"/>
    <property type="match status" value="2"/>
</dbReference>
<dbReference type="PANTHER" id="PTHR21248">
    <property type="entry name" value="CARDIOLIPIN SYNTHASE"/>
    <property type="match status" value="1"/>
</dbReference>
<protein>
    <recommendedName>
        <fullName evidence="12">Cardiolipin synthase</fullName>
        <ecNumber evidence="12">2.7.8.-</ecNumber>
    </recommendedName>
</protein>
<dbReference type="InterPro" id="IPR025202">
    <property type="entry name" value="PLD-like_dom"/>
</dbReference>
<dbReference type="GO" id="GO:0008808">
    <property type="term" value="F:cardiolipin synthase activity"/>
    <property type="evidence" value="ECO:0007669"/>
    <property type="project" value="UniProtKB-UniRule"/>
</dbReference>
<keyword evidence="8" id="KW-0443">Lipid metabolism</keyword>
<dbReference type="InterPro" id="IPR001736">
    <property type="entry name" value="PLipase_D/transphosphatidylase"/>
</dbReference>
<evidence type="ECO:0000256" key="7">
    <source>
        <dbReference type="ARBA" id="ARBA00022989"/>
    </source>
</evidence>
<dbReference type="GO" id="GO:0032049">
    <property type="term" value="P:cardiolipin biosynthetic process"/>
    <property type="evidence" value="ECO:0007669"/>
    <property type="project" value="UniProtKB-UniRule"/>
</dbReference>
<evidence type="ECO:0000259" key="14">
    <source>
        <dbReference type="PROSITE" id="PS50035"/>
    </source>
</evidence>
<evidence type="ECO:0000256" key="4">
    <source>
        <dbReference type="ARBA" id="ARBA00022679"/>
    </source>
</evidence>
<dbReference type="RefSeq" id="WP_091230899.1">
    <property type="nucleotide sequence ID" value="NZ_FMKA01000003.1"/>
</dbReference>
<dbReference type="Gene3D" id="3.30.870.10">
    <property type="entry name" value="Endonuclease Chain A"/>
    <property type="match status" value="2"/>
</dbReference>
<keyword evidence="10" id="KW-0594">Phospholipid biosynthesis</keyword>
<organism evidence="15 16">
    <name type="scientific">Anaerobium acetethylicum</name>
    <dbReference type="NCBI Taxonomy" id="1619234"/>
    <lineage>
        <taxon>Bacteria</taxon>
        <taxon>Bacillati</taxon>
        <taxon>Bacillota</taxon>
        <taxon>Clostridia</taxon>
        <taxon>Lachnospirales</taxon>
        <taxon>Lachnospiraceae</taxon>
        <taxon>Anaerobium</taxon>
    </lineage>
</organism>
<keyword evidence="4" id="KW-0808">Transferase</keyword>
<evidence type="ECO:0000256" key="2">
    <source>
        <dbReference type="ARBA" id="ARBA00022475"/>
    </source>
</evidence>
<evidence type="ECO:0000256" key="11">
    <source>
        <dbReference type="ARBA" id="ARBA00023264"/>
    </source>
</evidence>
<keyword evidence="2" id="KW-1003">Cell membrane</keyword>
<evidence type="ECO:0000256" key="6">
    <source>
        <dbReference type="ARBA" id="ARBA00022737"/>
    </source>
</evidence>
<reference evidence="15 16" key="1">
    <citation type="submission" date="2016-09" db="EMBL/GenBank/DDBJ databases">
        <authorList>
            <person name="Capua I."/>
            <person name="De Benedictis P."/>
            <person name="Joannis T."/>
            <person name="Lombin L.H."/>
            <person name="Cattoli G."/>
        </authorList>
    </citation>
    <scope>NUCLEOTIDE SEQUENCE [LARGE SCALE GENOMIC DNA]</scope>
    <source>
        <strain evidence="15 16">GluBS11</strain>
    </source>
</reference>
<feature type="transmembrane region" description="Helical" evidence="13">
    <location>
        <begin position="7"/>
        <end position="29"/>
    </location>
</feature>
<dbReference type="Pfam" id="PF13091">
    <property type="entry name" value="PLDc_2"/>
    <property type="match status" value="2"/>
</dbReference>
<evidence type="ECO:0000256" key="13">
    <source>
        <dbReference type="SAM" id="Phobius"/>
    </source>
</evidence>
<proteinExistence type="predicted"/>
<feature type="domain" description="PLD phosphodiesterase" evidence="14">
    <location>
        <begin position="243"/>
        <end position="270"/>
    </location>
</feature>
<evidence type="ECO:0000256" key="3">
    <source>
        <dbReference type="ARBA" id="ARBA00022516"/>
    </source>
</evidence>
<sequence>MKILKRLFSRAFIFGLCLIVQIVWGLILVMRLSSYSIQISVALNVLSILAVLWIVKKNDNPAMKIAWIIPIMAVPLFGGLLYLLFGVKRTPNAMVKNLVDFDARRSGLLRQDETAVAEIRAMDLNIAGQTSYISNIAGFPIYKNTDAEYYSFGETAYPVMLEELRKARHFIFLEYFIVENGGMWKGILEILEQKAKEGVDVRLIYDDVGSIGALPFRYSRKIEAKGIKCIAFNPFVPFVSMIMNNRDHRKIMIIDGHTAFSGGINIADEYINEKMRFGIWKDNSIRIRGEAVWNFTVMFLQMWNSLRRTDSDFEKFRPGKWHPEEFRADGYVQPYGDSPLDAEVVGENVYLNILNQAKQYVYIFTPYLIIDNEMKTALVLAAKRGVDVRIVVPGVPDKKAVFLLTQSYYGALVDGGVKIYEYAPGFVHSKVFVCDDEVATVGTINMDYRSLYLHFECGIYLYASETVMKVKEDFMETMECSHLVTEKECRKGVVKGLFQAVMRVFAPLM</sequence>
<accession>A0A1D3TQX6</accession>
<dbReference type="InterPro" id="IPR027379">
    <property type="entry name" value="CLS_N"/>
</dbReference>
<keyword evidence="9 13" id="KW-0472">Membrane</keyword>
<dbReference type="NCBIfam" id="TIGR04265">
    <property type="entry name" value="bac_cardiolipin"/>
    <property type="match status" value="1"/>
</dbReference>
<feature type="transmembrane region" description="Helical" evidence="13">
    <location>
        <begin position="67"/>
        <end position="85"/>
    </location>
</feature>
<dbReference type="Proteomes" id="UP000199315">
    <property type="component" value="Unassembled WGS sequence"/>
</dbReference>
<name>A0A1D3TQX6_9FIRM</name>
<evidence type="ECO:0000256" key="5">
    <source>
        <dbReference type="ARBA" id="ARBA00022692"/>
    </source>
</evidence>
<dbReference type="Pfam" id="PF13396">
    <property type="entry name" value="PLDc_N"/>
    <property type="match status" value="1"/>
</dbReference>
<dbReference type="SMART" id="SM00155">
    <property type="entry name" value="PLDc"/>
    <property type="match status" value="2"/>
</dbReference>
<keyword evidence="11" id="KW-1208">Phospholipid metabolism</keyword>
<dbReference type="PANTHER" id="PTHR21248:SF22">
    <property type="entry name" value="PHOSPHOLIPASE D"/>
    <property type="match status" value="1"/>
</dbReference>
<evidence type="ECO:0000256" key="1">
    <source>
        <dbReference type="ARBA" id="ARBA00004651"/>
    </source>
</evidence>
<evidence type="ECO:0000256" key="8">
    <source>
        <dbReference type="ARBA" id="ARBA00023098"/>
    </source>
</evidence>
<dbReference type="OrthoDB" id="9762009at2"/>
<dbReference type="GO" id="GO:0005886">
    <property type="term" value="C:plasma membrane"/>
    <property type="evidence" value="ECO:0007669"/>
    <property type="project" value="UniProtKB-SubCell"/>
</dbReference>
<dbReference type="CDD" id="cd09154">
    <property type="entry name" value="PLDc_SMU_988_like_1"/>
    <property type="match status" value="1"/>
</dbReference>
<evidence type="ECO:0000313" key="16">
    <source>
        <dbReference type="Proteomes" id="UP000199315"/>
    </source>
</evidence>
<evidence type="ECO:0000256" key="12">
    <source>
        <dbReference type="NCBIfam" id="TIGR04265"/>
    </source>
</evidence>
<dbReference type="PROSITE" id="PS50035">
    <property type="entry name" value="PLD"/>
    <property type="match status" value="2"/>
</dbReference>
<evidence type="ECO:0000256" key="10">
    <source>
        <dbReference type="ARBA" id="ARBA00023209"/>
    </source>
</evidence>
<keyword evidence="3" id="KW-0444">Lipid biosynthesis</keyword>